<keyword evidence="15" id="KW-0809">Transit peptide</keyword>
<dbReference type="InterPro" id="IPR001926">
    <property type="entry name" value="TrpB-like_PALP"/>
</dbReference>
<dbReference type="NCBIfam" id="TIGR00260">
    <property type="entry name" value="thrC"/>
    <property type="match status" value="1"/>
</dbReference>
<evidence type="ECO:0000256" key="6">
    <source>
        <dbReference type="ARBA" id="ARBA00011738"/>
    </source>
</evidence>
<evidence type="ECO:0000256" key="2">
    <source>
        <dbReference type="ARBA" id="ARBA00003648"/>
    </source>
</evidence>
<reference evidence="21" key="1">
    <citation type="submission" date="2020-01" db="EMBL/GenBank/DDBJ databases">
        <authorList>
            <person name="Mishra B."/>
        </authorList>
    </citation>
    <scope>NUCLEOTIDE SEQUENCE [LARGE SCALE GENOMIC DNA]</scope>
</reference>
<keyword evidence="11" id="KW-0934">Plastid</keyword>
<organism evidence="21 22">
    <name type="scientific">Microthlaspi erraticum</name>
    <dbReference type="NCBI Taxonomy" id="1685480"/>
    <lineage>
        <taxon>Eukaryota</taxon>
        <taxon>Viridiplantae</taxon>
        <taxon>Streptophyta</taxon>
        <taxon>Embryophyta</taxon>
        <taxon>Tracheophyta</taxon>
        <taxon>Spermatophyta</taxon>
        <taxon>Magnoliopsida</taxon>
        <taxon>eudicotyledons</taxon>
        <taxon>Gunneridae</taxon>
        <taxon>Pentapetalae</taxon>
        <taxon>rosids</taxon>
        <taxon>malvids</taxon>
        <taxon>Brassicales</taxon>
        <taxon>Brassicaceae</taxon>
        <taxon>Coluteocarpeae</taxon>
        <taxon>Microthlaspi</taxon>
    </lineage>
</organism>
<keyword evidence="12" id="KW-0949">S-adenosyl-L-methionine</keyword>
<proteinExistence type="inferred from homology"/>
<evidence type="ECO:0000256" key="9">
    <source>
        <dbReference type="ARBA" id="ARBA00022533"/>
    </source>
</evidence>
<protein>
    <recommendedName>
        <fullName evidence="7">threonine synthase</fullName>
        <ecNumber evidence="7">4.2.3.1</ecNumber>
    </recommendedName>
</protein>
<keyword evidence="22" id="KW-1185">Reference proteome</keyword>
<dbReference type="GO" id="GO:0009088">
    <property type="term" value="P:threonine biosynthetic process"/>
    <property type="evidence" value="ECO:0007669"/>
    <property type="project" value="UniProtKB-UniPathway"/>
</dbReference>
<comment type="pathway">
    <text evidence="4">Amino-acid biosynthesis; L-threonine biosynthesis; L-threonine from L-aspartate: step 5/5.</text>
</comment>
<comment type="caution">
    <text evidence="21">The sequence shown here is derived from an EMBL/GenBank/DDBJ whole genome shotgun (WGS) entry which is preliminary data.</text>
</comment>
<evidence type="ECO:0000256" key="5">
    <source>
        <dbReference type="ARBA" id="ARBA00005517"/>
    </source>
</evidence>
<keyword evidence="14 18" id="KW-0663">Pyridoxal phosphate</keyword>
<feature type="region of interest" description="Disordered" evidence="19">
    <location>
        <begin position="39"/>
        <end position="63"/>
    </location>
</feature>
<dbReference type="SUPFAM" id="SSF53686">
    <property type="entry name" value="Tryptophan synthase beta subunit-like PLP-dependent enzymes"/>
    <property type="match status" value="1"/>
</dbReference>
<evidence type="ECO:0000256" key="19">
    <source>
        <dbReference type="SAM" id="MobiDB-lite"/>
    </source>
</evidence>
<dbReference type="PROSITE" id="PS00165">
    <property type="entry name" value="DEHYDRATASE_SER_THR"/>
    <property type="match status" value="1"/>
</dbReference>
<keyword evidence="8" id="KW-0150">Chloroplast</keyword>
<evidence type="ECO:0000259" key="20">
    <source>
        <dbReference type="Pfam" id="PF00291"/>
    </source>
</evidence>
<dbReference type="InterPro" id="IPR000634">
    <property type="entry name" value="Ser/Thr_deHydtase_PyrdxlP-BS"/>
</dbReference>
<comment type="subcellular location">
    <subcellularLocation>
        <location evidence="3">Plastid</location>
        <location evidence="3">Chloroplast</location>
    </subcellularLocation>
</comment>
<evidence type="ECO:0000256" key="12">
    <source>
        <dbReference type="ARBA" id="ARBA00022691"/>
    </source>
</evidence>
<keyword evidence="13" id="KW-0791">Threonine biosynthesis</keyword>
<dbReference type="PANTHER" id="PTHR10314">
    <property type="entry name" value="CYSTATHIONINE BETA-SYNTHASE"/>
    <property type="match status" value="1"/>
</dbReference>
<dbReference type="InterPro" id="IPR050214">
    <property type="entry name" value="Cys_Synth/Cystath_Beta-Synth"/>
</dbReference>
<comment type="similarity">
    <text evidence="5">Belongs to the threonine synthase family.</text>
</comment>
<dbReference type="FunFam" id="3.40.50.1100:FF:000030">
    <property type="entry name" value="Threonine synthase 1, chloroplastic"/>
    <property type="match status" value="1"/>
</dbReference>
<dbReference type="Pfam" id="PF00291">
    <property type="entry name" value="PALP"/>
    <property type="match status" value="1"/>
</dbReference>
<evidence type="ECO:0000256" key="17">
    <source>
        <dbReference type="ARBA" id="ARBA00049144"/>
    </source>
</evidence>
<dbReference type="EC" id="4.2.3.1" evidence="7"/>
<dbReference type="InterPro" id="IPR004450">
    <property type="entry name" value="Thr_synthase-like"/>
</dbReference>
<dbReference type="GO" id="GO:0004795">
    <property type="term" value="F:threonine synthase activity"/>
    <property type="evidence" value="ECO:0007669"/>
    <property type="project" value="UniProtKB-EC"/>
</dbReference>
<dbReference type="CDD" id="cd01563">
    <property type="entry name" value="Thr-synth_1"/>
    <property type="match status" value="1"/>
</dbReference>
<evidence type="ECO:0000256" key="10">
    <source>
        <dbReference type="ARBA" id="ARBA00022605"/>
    </source>
</evidence>
<keyword evidence="10" id="KW-0028">Amino-acid biosynthesis</keyword>
<dbReference type="GO" id="GO:0030170">
    <property type="term" value="F:pyridoxal phosphate binding"/>
    <property type="evidence" value="ECO:0007669"/>
    <property type="project" value="InterPro"/>
</dbReference>
<evidence type="ECO:0000313" key="21">
    <source>
        <dbReference type="EMBL" id="CAA7043055.1"/>
    </source>
</evidence>
<evidence type="ECO:0000256" key="18">
    <source>
        <dbReference type="PIRSR" id="PIRSR604450-51"/>
    </source>
</evidence>
<evidence type="ECO:0000256" key="11">
    <source>
        <dbReference type="ARBA" id="ARBA00022640"/>
    </source>
</evidence>
<name>A0A6D2JHR3_9BRAS</name>
<dbReference type="Gene3D" id="3.40.50.1100">
    <property type="match status" value="2"/>
</dbReference>
<dbReference type="Proteomes" id="UP000467841">
    <property type="component" value="Unassembled WGS sequence"/>
</dbReference>
<comment type="function">
    <text evidence="2">Catalyzes the gamma-elimination of phosphate from L-phosphohomoserine and the beta-addition of water to produce L-threonine.</text>
</comment>
<dbReference type="AlphaFoldDB" id="A0A6D2JHR3"/>
<feature type="compositionally biased region" description="Basic and acidic residues" evidence="19">
    <location>
        <begin position="51"/>
        <end position="63"/>
    </location>
</feature>
<evidence type="ECO:0000256" key="4">
    <source>
        <dbReference type="ARBA" id="ARBA00004979"/>
    </source>
</evidence>
<evidence type="ECO:0000256" key="15">
    <source>
        <dbReference type="ARBA" id="ARBA00022946"/>
    </source>
</evidence>
<dbReference type="OrthoDB" id="7773036at2759"/>
<evidence type="ECO:0000256" key="7">
    <source>
        <dbReference type="ARBA" id="ARBA00013028"/>
    </source>
</evidence>
<dbReference type="InterPro" id="IPR036052">
    <property type="entry name" value="TrpB-like_PALP_sf"/>
</dbReference>
<feature type="modified residue" description="N6-(pyridoxal phosphate)lysine" evidence="18">
    <location>
        <position position="194"/>
    </location>
</feature>
<keyword evidence="16" id="KW-0456">Lyase</keyword>
<comment type="cofactor">
    <cofactor evidence="1 18">
        <name>pyridoxal 5'-phosphate</name>
        <dbReference type="ChEBI" id="CHEBI:597326"/>
    </cofactor>
</comment>
<gene>
    <name evidence="21" type="ORF">MERR_LOCUS30290</name>
</gene>
<dbReference type="UniPathway" id="UPA00050">
    <property type="reaction ID" value="UER00065"/>
</dbReference>
<sequence length="517" mass="56888">MATFSLLHSSATCFLSHSETSLKPHSAASFTVRCSSPASPIPVAPSQNHRRPADESIRDEARRRPQLQNLSARYVPFDAPPSSTESYSLDEIVYRSQSGGLLDVQHDLAALKRYDGEFWRSLFDSRVGKTHWPYGSGVWSKKEWVLPEIDDDDIVSAFEGNTNLFWAERFGKQHLQMNDLWVKHCGISHTGSFKDLGMTVLVSQVNRLRKMNKPVVGVGCASTGDTSAALSAYCASAGIPSIVFLPADKISMAQLVQPIANGAFVLSIDTDFDGCMDLIREVTAELPIYLANSLNSLRLEGQKTAAIEILQQFNWEVPDWVIVPGGNLGNIYAFYKGFQMCRELGLVDRIPRLVCAQAANANPLYLHYKSGYKDFNALKASTTFASAIQIGDPVSIDRAVYALKRSDGIVEEATEEELMDATALADSTGMFICPHTGVALTALMKLRKSGVIEANDRTVVVSTAHGLKFTQSKIDYHSKNIKEMACILANPPVRVKAEFGSVMDVLKEYLKNNESKC</sequence>
<keyword evidence="9" id="KW-0021">Allosteric enzyme</keyword>
<dbReference type="GO" id="GO:0009507">
    <property type="term" value="C:chloroplast"/>
    <property type="evidence" value="ECO:0007669"/>
    <property type="project" value="UniProtKB-SubCell"/>
</dbReference>
<accession>A0A6D2JHR3</accession>
<evidence type="ECO:0000256" key="8">
    <source>
        <dbReference type="ARBA" id="ARBA00022528"/>
    </source>
</evidence>
<feature type="domain" description="Tryptophan synthase beta chain-like PALP" evidence="20">
    <location>
        <begin position="156"/>
        <end position="463"/>
    </location>
</feature>
<comment type="catalytic activity">
    <reaction evidence="17">
        <text>O-phospho-L-homoserine + H2O = L-threonine + phosphate</text>
        <dbReference type="Rhea" id="RHEA:10840"/>
        <dbReference type="ChEBI" id="CHEBI:15377"/>
        <dbReference type="ChEBI" id="CHEBI:43474"/>
        <dbReference type="ChEBI" id="CHEBI:57590"/>
        <dbReference type="ChEBI" id="CHEBI:57926"/>
        <dbReference type="EC" id="4.2.3.1"/>
    </reaction>
</comment>
<evidence type="ECO:0000256" key="16">
    <source>
        <dbReference type="ARBA" id="ARBA00023239"/>
    </source>
</evidence>
<evidence type="ECO:0000256" key="1">
    <source>
        <dbReference type="ARBA" id="ARBA00001933"/>
    </source>
</evidence>
<evidence type="ECO:0000256" key="3">
    <source>
        <dbReference type="ARBA" id="ARBA00004229"/>
    </source>
</evidence>
<evidence type="ECO:0000256" key="13">
    <source>
        <dbReference type="ARBA" id="ARBA00022697"/>
    </source>
</evidence>
<evidence type="ECO:0000313" key="22">
    <source>
        <dbReference type="Proteomes" id="UP000467841"/>
    </source>
</evidence>
<dbReference type="EMBL" id="CACVBM020001274">
    <property type="protein sequence ID" value="CAA7043055.1"/>
    <property type="molecule type" value="Genomic_DNA"/>
</dbReference>
<comment type="subunit">
    <text evidence="6">Homodimer.</text>
</comment>
<evidence type="ECO:0000256" key="14">
    <source>
        <dbReference type="ARBA" id="ARBA00022898"/>
    </source>
</evidence>